<name>A0AAW1NF27_SAPOF</name>
<dbReference type="Proteomes" id="UP001443914">
    <property type="component" value="Unassembled WGS sequence"/>
</dbReference>
<evidence type="ECO:0000313" key="2">
    <source>
        <dbReference type="EMBL" id="KAK9755135.1"/>
    </source>
</evidence>
<proteinExistence type="predicted"/>
<dbReference type="InterPro" id="IPR036249">
    <property type="entry name" value="Thioredoxin-like_sf"/>
</dbReference>
<organism evidence="2 3">
    <name type="scientific">Saponaria officinalis</name>
    <name type="common">Common soapwort</name>
    <name type="synonym">Lychnis saponaria</name>
    <dbReference type="NCBI Taxonomy" id="3572"/>
    <lineage>
        <taxon>Eukaryota</taxon>
        <taxon>Viridiplantae</taxon>
        <taxon>Streptophyta</taxon>
        <taxon>Embryophyta</taxon>
        <taxon>Tracheophyta</taxon>
        <taxon>Spermatophyta</taxon>
        <taxon>Magnoliopsida</taxon>
        <taxon>eudicotyledons</taxon>
        <taxon>Gunneridae</taxon>
        <taxon>Pentapetalae</taxon>
        <taxon>Caryophyllales</taxon>
        <taxon>Caryophyllaceae</taxon>
        <taxon>Caryophylleae</taxon>
        <taxon>Saponaria</taxon>
    </lineage>
</organism>
<dbReference type="Gene3D" id="3.40.30.10">
    <property type="entry name" value="Glutaredoxin"/>
    <property type="match status" value="1"/>
</dbReference>
<feature type="domain" description="Thioredoxin" evidence="1">
    <location>
        <begin position="67"/>
        <end position="198"/>
    </location>
</feature>
<comment type="caution">
    <text evidence="2">The sequence shown here is derived from an EMBL/GenBank/DDBJ whole genome shotgun (WGS) entry which is preliminary data.</text>
</comment>
<dbReference type="Pfam" id="PF00085">
    <property type="entry name" value="Thioredoxin"/>
    <property type="match status" value="1"/>
</dbReference>
<dbReference type="PANTHER" id="PTHR47912">
    <property type="entry name" value="THIOREDOXIN-LIKE 4, CHLOROPLASTIC"/>
    <property type="match status" value="1"/>
</dbReference>
<accession>A0AAW1NF27</accession>
<dbReference type="GO" id="GO:0009507">
    <property type="term" value="C:chloroplast"/>
    <property type="evidence" value="ECO:0007669"/>
    <property type="project" value="TreeGrafter"/>
</dbReference>
<evidence type="ECO:0000313" key="3">
    <source>
        <dbReference type="Proteomes" id="UP001443914"/>
    </source>
</evidence>
<reference evidence="2" key="1">
    <citation type="submission" date="2024-03" db="EMBL/GenBank/DDBJ databases">
        <title>WGS assembly of Saponaria officinalis var. Norfolk2.</title>
        <authorList>
            <person name="Jenkins J."/>
            <person name="Shu S."/>
            <person name="Grimwood J."/>
            <person name="Barry K."/>
            <person name="Goodstein D."/>
            <person name="Schmutz J."/>
            <person name="Leebens-Mack J."/>
            <person name="Osbourn A."/>
        </authorList>
    </citation>
    <scope>NUCLEOTIDE SEQUENCE [LARGE SCALE GENOMIC DNA]</scope>
    <source>
        <strain evidence="2">JIC</strain>
    </source>
</reference>
<gene>
    <name evidence="2" type="ORF">RND81_01G004900</name>
</gene>
<dbReference type="PANTHER" id="PTHR47912:SF1">
    <property type="entry name" value="THIOREDOXIN-LIKE 4, CHLOROPLASTIC"/>
    <property type="match status" value="1"/>
</dbReference>
<sequence length="208" mass="23655">MPITVSLLNVAACQFIDNRIWHSRLSTCSMSCSLAINGVTGFSSLKMGFDVKHRFTRCVNNENNGYLGDGEEDDDDELCPVECVREFYTDEEFTEIIEKAKQSNSLVVVDFYRTSCGSCKYIEQGFSKLCKASGDDDVPVIFLKHNVLDEYDEQSEVAERLRIKKVPLFHFYKNGILLEAFATRDKERITEAIAKYTSPVSRHDDDSN</sequence>
<dbReference type="PROSITE" id="PS51352">
    <property type="entry name" value="THIOREDOXIN_2"/>
    <property type="match status" value="1"/>
</dbReference>
<dbReference type="SUPFAM" id="SSF52833">
    <property type="entry name" value="Thioredoxin-like"/>
    <property type="match status" value="1"/>
</dbReference>
<protein>
    <recommendedName>
        <fullName evidence="1">Thioredoxin domain-containing protein</fullName>
    </recommendedName>
</protein>
<keyword evidence="3" id="KW-1185">Reference proteome</keyword>
<dbReference type="CDD" id="cd02947">
    <property type="entry name" value="TRX_family"/>
    <property type="match status" value="1"/>
</dbReference>
<dbReference type="EMBL" id="JBDFQZ010000001">
    <property type="protein sequence ID" value="KAK9755135.1"/>
    <property type="molecule type" value="Genomic_DNA"/>
</dbReference>
<dbReference type="InterPro" id="IPR013766">
    <property type="entry name" value="Thioredoxin_domain"/>
</dbReference>
<dbReference type="InterPro" id="IPR044176">
    <property type="entry name" value="TRL4_chloroplastic"/>
</dbReference>
<dbReference type="AlphaFoldDB" id="A0AAW1NF27"/>
<evidence type="ECO:0000259" key="1">
    <source>
        <dbReference type="PROSITE" id="PS51352"/>
    </source>
</evidence>